<feature type="compositionally biased region" description="Low complexity" evidence="2">
    <location>
        <begin position="26"/>
        <end position="40"/>
    </location>
</feature>
<dbReference type="PANTHER" id="PTHR34482">
    <property type="entry name" value="DNA DAMAGE-INDUCIBLE PROTEIN 1-LIKE"/>
    <property type="match status" value="1"/>
</dbReference>
<comment type="caution">
    <text evidence="4">The sequence shown here is derived from an EMBL/GenBank/DDBJ whole genome shotgun (WGS) entry which is preliminary data.</text>
</comment>
<feature type="compositionally biased region" description="Basic residues" evidence="2">
    <location>
        <begin position="308"/>
        <end position="317"/>
    </location>
</feature>
<keyword evidence="1" id="KW-0862">Zinc</keyword>
<proteinExistence type="predicted"/>
<evidence type="ECO:0000256" key="1">
    <source>
        <dbReference type="PROSITE-ProRule" id="PRU00047"/>
    </source>
</evidence>
<dbReference type="Pfam" id="PF00098">
    <property type="entry name" value="zf-CCHC"/>
    <property type="match status" value="1"/>
</dbReference>
<dbReference type="InterPro" id="IPR005162">
    <property type="entry name" value="Retrotrans_gag_dom"/>
</dbReference>
<name>A0ABD3JVE4_EUCGL</name>
<sequence>MSLVTRGRTPTRVGTRGGRGQAQAEASASGVAPPPVGVGVAAPGDPRIDGILQMLEAMGNRMDQQAQNQAAAITAAVAATTVAAPVVAPAAAPVVAPVVAPAEVPPGDVVAGRPMHKLVEHFLKLNPPKFTGSGDPEAAILWTKGLEKAFALLMCTEVEKVALAVYQLEGNAEIWWEAARDTVFPEGVVPEWNAFLELFNDKYFSEAAREVKMVEFQRLRQGTMTVDQYEAKFTELSRYAVKLVKNPVNRVRRFRDGLRPELRSLLILLNLGNYNDLYKRVQMIERDQNERAAASGSRFGSNREGNRFGKKPMHGGRFHVPPNRKGGIGKSTPNQNGACRFCGRRHGTAPCHLRTGACYECGQQGHMARDCPRK</sequence>
<dbReference type="InterPro" id="IPR036875">
    <property type="entry name" value="Znf_CCHC_sf"/>
</dbReference>
<dbReference type="EMBL" id="JBJKBG010000007">
    <property type="protein sequence ID" value="KAL3729741.1"/>
    <property type="molecule type" value="Genomic_DNA"/>
</dbReference>
<evidence type="ECO:0000259" key="3">
    <source>
        <dbReference type="PROSITE" id="PS50158"/>
    </source>
</evidence>
<dbReference type="InterPro" id="IPR001878">
    <property type="entry name" value="Znf_CCHC"/>
</dbReference>
<evidence type="ECO:0000313" key="4">
    <source>
        <dbReference type="EMBL" id="KAL3729741.1"/>
    </source>
</evidence>
<dbReference type="SUPFAM" id="SSF57756">
    <property type="entry name" value="Retrovirus zinc finger-like domains"/>
    <property type="match status" value="1"/>
</dbReference>
<dbReference type="Proteomes" id="UP001634007">
    <property type="component" value="Unassembled WGS sequence"/>
</dbReference>
<dbReference type="Pfam" id="PF03732">
    <property type="entry name" value="Retrotrans_gag"/>
    <property type="match status" value="1"/>
</dbReference>
<dbReference type="GO" id="GO:0008270">
    <property type="term" value="F:zinc ion binding"/>
    <property type="evidence" value="ECO:0007669"/>
    <property type="project" value="UniProtKB-KW"/>
</dbReference>
<dbReference type="PANTHER" id="PTHR34482:SF36">
    <property type="entry name" value="RETROTRANSPOSON GAG DOMAIN-CONTAINING PROTEIN"/>
    <property type="match status" value="1"/>
</dbReference>
<feature type="compositionally biased region" description="Low complexity" evidence="2">
    <location>
        <begin position="1"/>
        <end position="14"/>
    </location>
</feature>
<organism evidence="4 5">
    <name type="scientific">Eucalyptus globulus</name>
    <name type="common">Tasmanian blue gum</name>
    <dbReference type="NCBI Taxonomy" id="34317"/>
    <lineage>
        <taxon>Eukaryota</taxon>
        <taxon>Viridiplantae</taxon>
        <taxon>Streptophyta</taxon>
        <taxon>Embryophyta</taxon>
        <taxon>Tracheophyta</taxon>
        <taxon>Spermatophyta</taxon>
        <taxon>Magnoliopsida</taxon>
        <taxon>eudicotyledons</taxon>
        <taxon>Gunneridae</taxon>
        <taxon>Pentapetalae</taxon>
        <taxon>rosids</taxon>
        <taxon>malvids</taxon>
        <taxon>Myrtales</taxon>
        <taxon>Myrtaceae</taxon>
        <taxon>Myrtoideae</taxon>
        <taxon>Eucalypteae</taxon>
        <taxon>Eucalyptus</taxon>
    </lineage>
</organism>
<protein>
    <recommendedName>
        <fullName evidence="3">CCHC-type domain-containing protein</fullName>
    </recommendedName>
</protein>
<dbReference type="SMART" id="SM00343">
    <property type="entry name" value="ZnF_C2HC"/>
    <property type="match status" value="1"/>
</dbReference>
<keyword evidence="5" id="KW-1185">Reference proteome</keyword>
<evidence type="ECO:0000313" key="5">
    <source>
        <dbReference type="Proteomes" id="UP001634007"/>
    </source>
</evidence>
<reference evidence="4 5" key="1">
    <citation type="submission" date="2024-11" db="EMBL/GenBank/DDBJ databases">
        <title>Chromosome-level genome assembly of Eucalyptus globulus Labill. provides insights into its genome evolution.</title>
        <authorList>
            <person name="Li X."/>
        </authorList>
    </citation>
    <scope>NUCLEOTIDE SEQUENCE [LARGE SCALE GENOMIC DNA]</scope>
    <source>
        <strain evidence="4">CL2024</strain>
        <tissue evidence="4">Fresh tender leaves</tissue>
    </source>
</reference>
<dbReference type="PROSITE" id="PS50158">
    <property type="entry name" value="ZF_CCHC"/>
    <property type="match status" value="1"/>
</dbReference>
<dbReference type="AlphaFoldDB" id="A0ABD3JVE4"/>
<evidence type="ECO:0000256" key="2">
    <source>
        <dbReference type="SAM" id="MobiDB-lite"/>
    </source>
</evidence>
<feature type="region of interest" description="Disordered" evidence="2">
    <location>
        <begin position="291"/>
        <end position="332"/>
    </location>
</feature>
<dbReference type="Gene3D" id="4.10.60.10">
    <property type="entry name" value="Zinc finger, CCHC-type"/>
    <property type="match status" value="1"/>
</dbReference>
<keyword evidence="1" id="KW-0863">Zinc-finger</keyword>
<gene>
    <name evidence="4" type="ORF">ACJRO7_026821</name>
</gene>
<accession>A0ABD3JVE4</accession>
<feature type="region of interest" description="Disordered" evidence="2">
    <location>
        <begin position="1"/>
        <end position="40"/>
    </location>
</feature>
<keyword evidence="1" id="KW-0479">Metal-binding</keyword>
<feature type="domain" description="CCHC-type" evidence="3">
    <location>
        <begin position="358"/>
        <end position="373"/>
    </location>
</feature>